<evidence type="ECO:0000313" key="3">
    <source>
        <dbReference type="Proteomes" id="UP000007115"/>
    </source>
</evidence>
<dbReference type="GeneID" id="25790390"/>
<dbReference type="STRING" id="413071.G9NBE1"/>
<comment type="caution">
    <text evidence="2">The sequence shown here is derived from an EMBL/GenBank/DDBJ whole genome shotgun (WGS) entry which is preliminary data.</text>
</comment>
<feature type="region of interest" description="Disordered" evidence="1">
    <location>
        <begin position="170"/>
        <end position="216"/>
    </location>
</feature>
<dbReference type="PANTHER" id="PTHR35391:SF5">
    <property type="entry name" value="DUF6590 DOMAIN-CONTAINING PROTEIN"/>
    <property type="match status" value="1"/>
</dbReference>
<evidence type="ECO:0000313" key="2">
    <source>
        <dbReference type="EMBL" id="EHK16146.1"/>
    </source>
</evidence>
<dbReference type="HOGENOM" id="CLU_702191_0_0_1"/>
<name>G9NBE1_HYPVG</name>
<proteinExistence type="predicted"/>
<protein>
    <submittedName>
        <fullName evidence="2">Uncharacterized protein</fullName>
    </submittedName>
</protein>
<sequence>MGPFRDQEASKPDNLGQSEEERPISAMVTDCESKFTKGIQFLSSKGERKLEISTVDPGASTTDESSGESSDEEFDIRKVALEGIQKSINELDRLTICIRLPSYSSLDARINAFASRKPAEISSFEVKAIIAVRWLYPNASENLRVYLSELMTHRYTKLLYWHSQEKKLRKDRRLDKKPQDDSIQVRQGPSLFAAQESPPQPSAIDEKPTIPKPELTRAPLSTSFLSETRASDPGTQFAIPTAEDKVPFPRRAGASTILGSRAKFPSPLHFEAGEVTKPCPLCRKSFLEADFSDDTWWRCRVNEDLLPFACISIACLQPPAFASRSDWRAHIQKFHGTFWQGRPGNIFQPLHPEAEELSDSSPSTNICPLCCLPLEESRYMHIGISLPLMSSVS</sequence>
<dbReference type="eggNOG" id="ENOG502R6WB">
    <property type="taxonomic scope" value="Eukaryota"/>
</dbReference>
<dbReference type="VEuPathDB" id="FungiDB:TRIVIDRAFT_206798"/>
<gene>
    <name evidence="2" type="ORF">TRIVIDRAFT_206798</name>
</gene>
<dbReference type="PANTHER" id="PTHR35391">
    <property type="entry name" value="C2H2-TYPE DOMAIN-CONTAINING PROTEIN-RELATED"/>
    <property type="match status" value="1"/>
</dbReference>
<feature type="compositionally biased region" description="Basic and acidic residues" evidence="1">
    <location>
        <begin position="170"/>
        <end position="180"/>
    </location>
</feature>
<dbReference type="InParanoid" id="G9NBE1"/>
<evidence type="ECO:0000256" key="1">
    <source>
        <dbReference type="SAM" id="MobiDB-lite"/>
    </source>
</evidence>
<feature type="region of interest" description="Disordered" evidence="1">
    <location>
        <begin position="50"/>
        <end position="72"/>
    </location>
</feature>
<dbReference type="Proteomes" id="UP000007115">
    <property type="component" value="Unassembled WGS sequence"/>
</dbReference>
<organism evidence="2 3">
    <name type="scientific">Hypocrea virens (strain Gv29-8 / FGSC 10586)</name>
    <name type="common">Gliocladium virens</name>
    <name type="synonym">Trichoderma virens</name>
    <dbReference type="NCBI Taxonomy" id="413071"/>
    <lineage>
        <taxon>Eukaryota</taxon>
        <taxon>Fungi</taxon>
        <taxon>Dikarya</taxon>
        <taxon>Ascomycota</taxon>
        <taxon>Pezizomycotina</taxon>
        <taxon>Sordariomycetes</taxon>
        <taxon>Hypocreomycetidae</taxon>
        <taxon>Hypocreales</taxon>
        <taxon>Hypocreaceae</taxon>
        <taxon>Trichoderma</taxon>
    </lineage>
</organism>
<dbReference type="OrthoDB" id="195446at2759"/>
<feature type="compositionally biased region" description="Basic and acidic residues" evidence="1">
    <location>
        <begin position="1"/>
        <end position="11"/>
    </location>
</feature>
<dbReference type="EMBL" id="ABDF02000091">
    <property type="protein sequence ID" value="EHK16146.1"/>
    <property type="molecule type" value="Genomic_DNA"/>
</dbReference>
<accession>G9NBE1</accession>
<keyword evidence="3" id="KW-1185">Reference proteome</keyword>
<dbReference type="RefSeq" id="XP_013950343.1">
    <property type="nucleotide sequence ID" value="XM_014094868.1"/>
</dbReference>
<dbReference type="AlphaFoldDB" id="G9NBE1"/>
<feature type="region of interest" description="Disordered" evidence="1">
    <location>
        <begin position="1"/>
        <end position="24"/>
    </location>
</feature>
<reference evidence="2 3" key="1">
    <citation type="journal article" date="2011" name="Genome Biol.">
        <title>Comparative genome sequence analysis underscores mycoparasitism as the ancestral life style of Trichoderma.</title>
        <authorList>
            <person name="Kubicek C.P."/>
            <person name="Herrera-Estrella A."/>
            <person name="Seidl-Seiboth V."/>
            <person name="Martinez D.A."/>
            <person name="Druzhinina I.S."/>
            <person name="Thon M."/>
            <person name="Zeilinger S."/>
            <person name="Casas-Flores S."/>
            <person name="Horwitz B.A."/>
            <person name="Mukherjee P.K."/>
            <person name="Mukherjee M."/>
            <person name="Kredics L."/>
            <person name="Alcaraz L.D."/>
            <person name="Aerts A."/>
            <person name="Antal Z."/>
            <person name="Atanasova L."/>
            <person name="Cervantes-Badillo M.G."/>
            <person name="Challacombe J."/>
            <person name="Chertkov O."/>
            <person name="McCluskey K."/>
            <person name="Coulpier F."/>
            <person name="Deshpande N."/>
            <person name="von Doehren H."/>
            <person name="Ebbole D.J."/>
            <person name="Esquivel-Naranjo E.U."/>
            <person name="Fekete E."/>
            <person name="Flipphi M."/>
            <person name="Glaser F."/>
            <person name="Gomez-Rodriguez E.Y."/>
            <person name="Gruber S."/>
            <person name="Han C."/>
            <person name="Henrissat B."/>
            <person name="Hermosa R."/>
            <person name="Hernandez-Onate M."/>
            <person name="Karaffa L."/>
            <person name="Kosti I."/>
            <person name="Le Crom S."/>
            <person name="Lindquist E."/>
            <person name="Lucas S."/>
            <person name="Luebeck M."/>
            <person name="Luebeck P.S."/>
            <person name="Margeot A."/>
            <person name="Metz B."/>
            <person name="Misra M."/>
            <person name="Nevalainen H."/>
            <person name="Omann M."/>
            <person name="Packer N."/>
            <person name="Perrone G."/>
            <person name="Uresti-Rivera E.E."/>
            <person name="Salamov A."/>
            <person name="Schmoll M."/>
            <person name="Seiboth B."/>
            <person name="Shapiro H."/>
            <person name="Sukno S."/>
            <person name="Tamayo-Ramos J.A."/>
            <person name="Tisch D."/>
            <person name="Wiest A."/>
            <person name="Wilkinson H.H."/>
            <person name="Zhang M."/>
            <person name="Coutinho P.M."/>
            <person name="Kenerley C.M."/>
            <person name="Monte E."/>
            <person name="Baker S.E."/>
            <person name="Grigoriev I.V."/>
        </authorList>
    </citation>
    <scope>NUCLEOTIDE SEQUENCE [LARGE SCALE GENOMIC DNA]</scope>
    <source>
        <strain evidence="3">Gv29-8 / FGSC 10586</strain>
    </source>
</reference>